<feature type="compositionally biased region" description="Polar residues" evidence="1">
    <location>
        <begin position="55"/>
        <end position="64"/>
    </location>
</feature>
<accession>A0A8H7N5V6</accession>
<proteinExistence type="predicted"/>
<dbReference type="EMBL" id="JADCTT010000008">
    <property type="protein sequence ID" value="KAF9749418.1"/>
    <property type="molecule type" value="Genomic_DNA"/>
</dbReference>
<evidence type="ECO:0000256" key="1">
    <source>
        <dbReference type="SAM" id="MobiDB-lite"/>
    </source>
</evidence>
<comment type="caution">
    <text evidence="2">The sequence shown here is derived from an EMBL/GenBank/DDBJ whole genome shotgun (WGS) entry which is preliminary data.</text>
</comment>
<feature type="region of interest" description="Disordered" evidence="1">
    <location>
        <begin position="1"/>
        <end position="73"/>
    </location>
</feature>
<dbReference type="AlphaFoldDB" id="A0A8H7N5V6"/>
<protein>
    <submittedName>
        <fullName evidence="2">Uncharacterized protein</fullName>
    </submittedName>
</protein>
<dbReference type="Proteomes" id="UP000616885">
    <property type="component" value="Unassembled WGS sequence"/>
</dbReference>
<organism evidence="2 3">
    <name type="scientific">Bionectria ochroleuca</name>
    <name type="common">Gliocladium roseum</name>
    <dbReference type="NCBI Taxonomy" id="29856"/>
    <lineage>
        <taxon>Eukaryota</taxon>
        <taxon>Fungi</taxon>
        <taxon>Dikarya</taxon>
        <taxon>Ascomycota</taxon>
        <taxon>Pezizomycotina</taxon>
        <taxon>Sordariomycetes</taxon>
        <taxon>Hypocreomycetidae</taxon>
        <taxon>Hypocreales</taxon>
        <taxon>Bionectriaceae</taxon>
        <taxon>Clonostachys</taxon>
    </lineage>
</organism>
<sequence>MALLNAFKQGDPAPGLVEQLPPKQKLFDSHVQSGQPPYHHQQPVSHGLSFPSELAASSHNSSQHIPAAKPPIEPHRSALLGMFKNPVPETTTNMAPRPFQDSPSLGQGLRELRPG</sequence>
<gene>
    <name evidence="2" type="ORF">IM811_017213</name>
</gene>
<feature type="region of interest" description="Disordered" evidence="1">
    <location>
        <begin position="85"/>
        <end position="115"/>
    </location>
</feature>
<reference evidence="2" key="1">
    <citation type="submission" date="2020-10" db="EMBL/GenBank/DDBJ databases">
        <title>High-Quality Genome Resource of Clonostachys rosea strain S41 by Oxford Nanopore Long-Read Sequencing.</title>
        <authorList>
            <person name="Wang H."/>
        </authorList>
    </citation>
    <scope>NUCLEOTIDE SEQUENCE</scope>
    <source>
        <strain evidence="2">S41</strain>
    </source>
</reference>
<name>A0A8H7N5V6_BIOOC</name>
<evidence type="ECO:0000313" key="2">
    <source>
        <dbReference type="EMBL" id="KAF9749418.1"/>
    </source>
</evidence>
<evidence type="ECO:0000313" key="3">
    <source>
        <dbReference type="Proteomes" id="UP000616885"/>
    </source>
</evidence>